<reference evidence="1" key="1">
    <citation type="journal article" date="2019" name="Microbiol. Resour. Announc.">
        <title>Complete Genome Sequence of Rubrobacter xylanophilus Strain AA3-22, Isolated from Arima Onsen in Japan.</title>
        <authorList>
            <person name="Tomariguchi N."/>
            <person name="Miyazaki K."/>
        </authorList>
    </citation>
    <scope>NUCLEOTIDE SEQUENCE [LARGE SCALE GENOMIC DNA]</scope>
    <source>
        <strain evidence="1">AA3-22</strain>
    </source>
</reference>
<keyword evidence="2" id="KW-1185">Reference proteome</keyword>
<evidence type="ECO:0000313" key="2">
    <source>
        <dbReference type="Proteomes" id="UP000318065"/>
    </source>
</evidence>
<dbReference type="RefSeq" id="WP_172620764.1">
    <property type="nucleotide sequence ID" value="NZ_AP019791.1"/>
</dbReference>
<proteinExistence type="predicted"/>
<protein>
    <submittedName>
        <fullName evidence="1">Uncharacterized protein</fullName>
    </submittedName>
</protein>
<evidence type="ECO:0000313" key="1">
    <source>
        <dbReference type="EMBL" id="BBL79960.1"/>
    </source>
</evidence>
<organism evidence="1 2">
    <name type="scientific">Rubrobacter xylanophilus</name>
    <dbReference type="NCBI Taxonomy" id="49319"/>
    <lineage>
        <taxon>Bacteria</taxon>
        <taxon>Bacillati</taxon>
        <taxon>Actinomycetota</taxon>
        <taxon>Rubrobacteria</taxon>
        <taxon>Rubrobacterales</taxon>
        <taxon>Rubrobacteraceae</taxon>
        <taxon>Rubrobacter</taxon>
    </lineage>
</organism>
<dbReference type="AlphaFoldDB" id="A0A510HJ02"/>
<dbReference type="EMBL" id="AP019791">
    <property type="protein sequence ID" value="BBL79960.1"/>
    <property type="molecule type" value="Genomic_DNA"/>
</dbReference>
<gene>
    <name evidence="1" type="ORF">RxyAA322_18140</name>
</gene>
<accession>A0A510HJ02</accession>
<name>A0A510HJ02_9ACTN</name>
<sequence>MTKKLITDEPWEAIEPLLQQEPPTEEQRTRETLAQEMGCGSGMTG</sequence>
<dbReference type="Proteomes" id="UP000318065">
    <property type="component" value="Chromosome"/>
</dbReference>